<dbReference type="HOGENOM" id="CLU_149290_1_1_3"/>
<name>K9YVI6_DACS8</name>
<dbReference type="STRING" id="13035.Dacsa_1679"/>
<dbReference type="Proteomes" id="UP000010482">
    <property type="component" value="Chromosome"/>
</dbReference>
<evidence type="ECO:0000313" key="2">
    <source>
        <dbReference type="Proteomes" id="UP000010482"/>
    </source>
</evidence>
<proteinExistence type="predicted"/>
<dbReference type="eggNOG" id="COG2929">
    <property type="taxonomic scope" value="Bacteria"/>
</dbReference>
<dbReference type="EMBL" id="CP003944">
    <property type="protein sequence ID" value="AFZ50345.1"/>
    <property type="molecule type" value="Genomic_DNA"/>
</dbReference>
<gene>
    <name evidence="1" type="ORF">Dacsa_1679</name>
</gene>
<dbReference type="Pfam" id="PF04365">
    <property type="entry name" value="BrnT_toxin"/>
    <property type="match status" value="1"/>
</dbReference>
<evidence type="ECO:0000313" key="1">
    <source>
        <dbReference type="EMBL" id="AFZ50345.1"/>
    </source>
</evidence>
<keyword evidence="2" id="KW-1185">Reference proteome</keyword>
<accession>K9YVI6</accession>
<organism evidence="1 2">
    <name type="scientific">Dactylococcopsis salina (strain PCC 8305)</name>
    <name type="common">Myxobactron salinum</name>
    <dbReference type="NCBI Taxonomy" id="13035"/>
    <lineage>
        <taxon>Bacteria</taxon>
        <taxon>Bacillati</taxon>
        <taxon>Cyanobacteriota</taxon>
        <taxon>Cyanophyceae</taxon>
        <taxon>Nodosilineales</taxon>
        <taxon>Cymatolegaceae</taxon>
        <taxon>Dactylococcopsis</taxon>
    </lineage>
</organism>
<evidence type="ECO:0008006" key="3">
    <source>
        <dbReference type="Google" id="ProtNLM"/>
    </source>
</evidence>
<dbReference type="PATRIC" id="fig|13035.3.peg.1892"/>
<dbReference type="RefSeq" id="WP_015229342.1">
    <property type="nucleotide sequence ID" value="NC_019780.1"/>
</dbReference>
<dbReference type="InterPro" id="IPR038573">
    <property type="entry name" value="BrnT_sf"/>
</dbReference>
<dbReference type="KEGG" id="dsl:Dacsa_1679"/>
<dbReference type="Gene3D" id="3.10.450.530">
    <property type="entry name" value="Ribonuclease toxin, BrnT, of type II toxin-antitoxin system"/>
    <property type="match status" value="1"/>
</dbReference>
<dbReference type="InterPro" id="IPR007460">
    <property type="entry name" value="BrnT_toxin"/>
</dbReference>
<reference evidence="1" key="1">
    <citation type="submission" date="2012-04" db="EMBL/GenBank/DDBJ databases">
        <title>Finished genome of Dactylococcopsis salina PCC 8305.</title>
        <authorList>
            <consortium name="US DOE Joint Genome Institute"/>
            <person name="Gugger M."/>
            <person name="Coursin T."/>
            <person name="Rippka R."/>
            <person name="Tandeau De Marsac N."/>
            <person name="Huntemann M."/>
            <person name="Wei C.-L."/>
            <person name="Han J."/>
            <person name="Detter J.C."/>
            <person name="Han C."/>
            <person name="Tapia R."/>
            <person name="Daligault H."/>
            <person name="Chen A."/>
            <person name="Krypides N."/>
            <person name="Mavromatis K."/>
            <person name="Markowitz V."/>
            <person name="Szeto E."/>
            <person name="Ivanova N."/>
            <person name="Ovchinnikova G."/>
            <person name="Pagani I."/>
            <person name="Pati A."/>
            <person name="Goodwin L."/>
            <person name="Peters L."/>
            <person name="Pitluck S."/>
            <person name="Woyke T."/>
            <person name="Kerfeld C."/>
        </authorList>
    </citation>
    <scope>NUCLEOTIDE SEQUENCE [LARGE SCALE GENOMIC DNA]</scope>
    <source>
        <strain evidence="1">PCC 8305</strain>
    </source>
</reference>
<sequence length="109" mass="12890">MATVLLDGILRGLLALKLMEFEWDIEKDKINQKKHQISFEEAAEIFRYPTYEVTDDRVDYGETRYIAIGNNNQMITITVVYTEREGKIRLISARRANKQEVKLYYDYCT</sequence>
<dbReference type="AlphaFoldDB" id="K9YVI6"/>
<protein>
    <recommendedName>
        <fullName evidence="3">BrnT family toxin</fullName>
    </recommendedName>
</protein>